<accession>A0ABN5WE83</accession>
<sequence>MTDRKPEYYRLLSLAVAEEAAAAAAKQRKDDIFLVDGHRNRAAFFRKAADNFLRTQDSSKGDQSETKS</sequence>
<evidence type="ECO:0000313" key="2">
    <source>
        <dbReference type="Proteomes" id="UP001059971"/>
    </source>
</evidence>
<evidence type="ECO:0000313" key="1">
    <source>
        <dbReference type="EMBL" id="BBF70598.1"/>
    </source>
</evidence>
<name>A0ABN5WE83_9SPHN</name>
<dbReference type="Proteomes" id="UP001059971">
    <property type="component" value="Chromosome 1"/>
</dbReference>
<dbReference type="EMBL" id="AP018817">
    <property type="protein sequence ID" value="BBF70598.1"/>
    <property type="molecule type" value="Genomic_DNA"/>
</dbReference>
<reference evidence="1" key="1">
    <citation type="submission" date="2018-07" db="EMBL/GenBank/DDBJ databases">
        <title>Complete genome sequence of Sphingomonas bisphenolicum strain AO1, a bisphenol A degradative bacterium isolated from Japanese farm field.</title>
        <authorList>
            <person name="Murakami M."/>
            <person name="Koh M."/>
            <person name="Koba S."/>
            <person name="Matsumura Y."/>
        </authorList>
    </citation>
    <scope>NUCLEOTIDE SEQUENCE</scope>
    <source>
        <strain evidence="1">AO1</strain>
    </source>
</reference>
<protein>
    <submittedName>
        <fullName evidence="1">Uncharacterized protein</fullName>
    </submittedName>
</protein>
<organism evidence="1 2">
    <name type="scientific">Sphingomonas bisphenolicum</name>
    <dbReference type="NCBI Taxonomy" id="296544"/>
    <lineage>
        <taxon>Bacteria</taxon>
        <taxon>Pseudomonadati</taxon>
        <taxon>Pseudomonadota</taxon>
        <taxon>Alphaproteobacteria</taxon>
        <taxon>Sphingomonadales</taxon>
        <taxon>Sphingomonadaceae</taxon>
        <taxon>Sphingomonas</taxon>
    </lineage>
</organism>
<gene>
    <name evidence="1" type="ORF">SBA_ch1_27980</name>
</gene>
<proteinExistence type="predicted"/>
<keyword evidence="2" id="KW-1185">Reference proteome</keyword>